<dbReference type="STRING" id="1398.AB434_2548"/>
<reference evidence="5" key="3">
    <citation type="submission" date="2016-01" db="EMBL/GenBank/DDBJ databases">
        <authorList>
            <person name="Mitreva M."/>
            <person name="Pepin K.H."/>
            <person name="Mihindukulasuriya K.A."/>
            <person name="Fulton R."/>
            <person name="Fronick C."/>
            <person name="O'Laughlin M."/>
            <person name="Miner T."/>
            <person name="Herter B."/>
            <person name="Rosa B.A."/>
            <person name="Cordes M."/>
            <person name="Tomlinson C."/>
            <person name="Wollam A."/>
            <person name="Palsikar V.B."/>
            <person name="Mardis E.R."/>
            <person name="Wilson R.K."/>
        </authorList>
    </citation>
    <scope>NUCLEOTIDE SEQUENCE [LARGE SCALE GENOMIC DNA]</scope>
    <source>
        <strain evidence="5">GED7749B</strain>
    </source>
</reference>
<reference evidence="2" key="1">
    <citation type="submission" date="2015-01" db="EMBL/GenBank/DDBJ databases">
        <title>Comparative genome analysis of Bacillus coagulans HM-08, Clostridium butyricum HM-68, Bacillus subtilis HM-66 and Bacillus licheniformis BL-09.</title>
        <authorList>
            <person name="Zhang H."/>
        </authorList>
    </citation>
    <scope>NUCLEOTIDE SEQUENCE [LARGE SCALE GENOMIC DNA]</scope>
    <source>
        <strain evidence="2">HM-08</strain>
    </source>
</reference>
<accession>A0A0C5C5E3</accession>
<reference evidence="3" key="4">
    <citation type="submission" date="2016-01" db="EMBL/GenBank/DDBJ databases">
        <authorList>
            <person name="Oliw E.H."/>
        </authorList>
    </citation>
    <scope>NUCLEOTIDE SEQUENCE [LARGE SCALE GENOMIC DNA]</scope>
    <source>
        <strain evidence="3">GED7749B</strain>
    </source>
</reference>
<dbReference type="PATRIC" id="fig|1398.18.peg.2737"/>
<evidence type="ECO:0000256" key="1">
    <source>
        <dbReference type="SAM" id="Phobius"/>
    </source>
</evidence>
<evidence type="ECO:0000313" key="5">
    <source>
        <dbReference type="Proteomes" id="UP000070376"/>
    </source>
</evidence>
<dbReference type="Pfam" id="PF14036">
    <property type="entry name" value="YlaH"/>
    <property type="match status" value="1"/>
</dbReference>
<keyword evidence="1" id="KW-0472">Membrane</keyword>
<organism evidence="3 5">
    <name type="scientific">Heyndrickxia coagulans</name>
    <name type="common">Weizmannia coagulans</name>
    <dbReference type="NCBI Taxonomy" id="1398"/>
    <lineage>
        <taxon>Bacteria</taxon>
        <taxon>Bacillati</taxon>
        <taxon>Bacillota</taxon>
        <taxon>Bacilli</taxon>
        <taxon>Bacillales</taxon>
        <taxon>Bacillaceae</taxon>
        <taxon>Heyndrickxia</taxon>
    </lineage>
</organism>
<dbReference type="Proteomes" id="UP000070376">
    <property type="component" value="Unassembled WGS sequence"/>
</dbReference>
<evidence type="ECO:0008006" key="6">
    <source>
        <dbReference type="Google" id="ProtNLM"/>
    </source>
</evidence>
<evidence type="ECO:0000313" key="3">
    <source>
        <dbReference type="EMBL" id="KWZ77199.1"/>
    </source>
</evidence>
<protein>
    <recommendedName>
        <fullName evidence="6">YlaH-like protein</fullName>
    </recommendedName>
</protein>
<keyword evidence="1" id="KW-1133">Transmembrane helix</keyword>
<evidence type="ECO:0000313" key="4">
    <source>
        <dbReference type="Proteomes" id="UP000032024"/>
    </source>
</evidence>
<evidence type="ECO:0000313" key="2">
    <source>
        <dbReference type="EMBL" id="AJO23548.1"/>
    </source>
</evidence>
<keyword evidence="1" id="KW-0812">Transmembrane</keyword>
<dbReference type="Proteomes" id="UP000032024">
    <property type="component" value="Chromosome"/>
</dbReference>
<proteinExistence type="predicted"/>
<dbReference type="RefSeq" id="WP_014095600.1">
    <property type="nucleotide sequence ID" value="NZ_CP010525.1"/>
</dbReference>
<dbReference type="EMBL" id="LRPN01000177">
    <property type="protein sequence ID" value="KWZ77199.1"/>
    <property type="molecule type" value="Genomic_DNA"/>
</dbReference>
<feature type="transmembrane region" description="Helical" evidence="1">
    <location>
        <begin position="56"/>
        <end position="75"/>
    </location>
</feature>
<keyword evidence="4" id="KW-1185">Reference proteome</keyword>
<gene>
    <name evidence="3" type="ORF">HMPREF3213_03388</name>
    <name evidence="2" type="ORF">SB48_HM08orf04387</name>
</gene>
<feature type="transmembrane region" description="Helical" evidence="1">
    <location>
        <begin position="81"/>
        <end position="97"/>
    </location>
</feature>
<feature type="transmembrane region" description="Helical" evidence="1">
    <location>
        <begin position="26"/>
        <end position="44"/>
    </location>
</feature>
<dbReference type="GeneID" id="93260300"/>
<dbReference type="EMBL" id="CP010525">
    <property type="protein sequence ID" value="AJO23548.1"/>
    <property type="molecule type" value="Genomic_DNA"/>
</dbReference>
<reference evidence="4" key="2">
    <citation type="submission" date="2015-01" db="EMBL/GenBank/DDBJ databases">
        <title>Comparative genome analysis of Bacillus coagulans HM-08, Clostridium butyricum HM-68, Bacillus subtilis HM-66 and Bacillus paralicheniformis BL-09.</title>
        <authorList>
            <person name="Zhang H."/>
        </authorList>
    </citation>
    <scope>NUCLEOTIDE SEQUENCE [LARGE SCALE GENOMIC DNA]</scope>
    <source>
        <strain evidence="4">HM-08</strain>
    </source>
</reference>
<dbReference type="InterPro" id="IPR025620">
    <property type="entry name" value="YlaH"/>
</dbReference>
<dbReference type="AlphaFoldDB" id="A0A0C5C5E3"/>
<sequence>MTSEAVHHQLSFFAALYKVDENPEPGMWALYLTIVVLSVIVYRLGFARKLPVLKSAVIYVLLLLGCTLLTFFAIFLPVGESLCLAAVVLGVYKIRLYQHKKTEKKERFPM</sequence>
<name>A0A0C5C5E3_HEYCO</name>